<dbReference type="EMBL" id="RWIS01000009">
    <property type="protein sequence ID" value="RSK31226.1"/>
    <property type="molecule type" value="Genomic_DNA"/>
</dbReference>
<evidence type="ECO:0000313" key="2">
    <source>
        <dbReference type="Proteomes" id="UP000280066"/>
    </source>
</evidence>
<reference evidence="1 2" key="1">
    <citation type="submission" date="2018-12" db="EMBL/GenBank/DDBJ databases">
        <authorList>
            <person name="Feng G."/>
            <person name="Zhu H."/>
        </authorList>
    </citation>
    <scope>NUCLEOTIDE SEQUENCE [LARGE SCALE GENOMIC DNA]</scope>
    <source>
        <strain evidence="1 2">9PBR-2</strain>
    </source>
</reference>
<protein>
    <recommendedName>
        <fullName evidence="3">Reelin domain-containing protein</fullName>
    </recommendedName>
</protein>
<sequence length="67" mass="7787">MRIRKKVQWTVPAEADRFTQLGAFVKAAETQGWSEAEIQFVMDEVVEARDEAEVALIFQDYTQPVRR</sequence>
<dbReference type="Proteomes" id="UP000280066">
    <property type="component" value="Unassembled WGS sequence"/>
</dbReference>
<comment type="caution">
    <text evidence="1">The sequence shown here is derived from an EMBL/GenBank/DDBJ whole genome shotgun (WGS) entry which is preliminary data.</text>
</comment>
<name>A0A428JF84_9BACT</name>
<dbReference type="AlphaFoldDB" id="A0A428JF84"/>
<organism evidence="1 2">
    <name type="scientific">Hymenobacter metallilatus</name>
    <dbReference type="NCBI Taxonomy" id="2493666"/>
    <lineage>
        <taxon>Bacteria</taxon>
        <taxon>Pseudomonadati</taxon>
        <taxon>Bacteroidota</taxon>
        <taxon>Cytophagia</taxon>
        <taxon>Cytophagales</taxon>
        <taxon>Hymenobacteraceae</taxon>
        <taxon>Hymenobacter</taxon>
    </lineage>
</organism>
<keyword evidence="2" id="KW-1185">Reference proteome</keyword>
<dbReference type="RefSeq" id="WP_125431807.1">
    <property type="nucleotide sequence ID" value="NZ_RWIS01000009.1"/>
</dbReference>
<dbReference type="OrthoDB" id="853805at2"/>
<evidence type="ECO:0008006" key="3">
    <source>
        <dbReference type="Google" id="ProtNLM"/>
    </source>
</evidence>
<proteinExistence type="predicted"/>
<accession>A0A428JF84</accession>
<evidence type="ECO:0000313" key="1">
    <source>
        <dbReference type="EMBL" id="RSK31226.1"/>
    </source>
</evidence>
<gene>
    <name evidence="1" type="ORF">EI290_14505</name>
</gene>